<name>A0A0B5DR12_9ACTN</name>
<feature type="region of interest" description="Disordered" evidence="1">
    <location>
        <begin position="96"/>
        <end position="167"/>
    </location>
</feature>
<evidence type="ECO:0000256" key="1">
    <source>
        <dbReference type="SAM" id="MobiDB-lite"/>
    </source>
</evidence>
<evidence type="ECO:0000313" key="2">
    <source>
        <dbReference type="EMBL" id="AJE43016.1"/>
    </source>
</evidence>
<sequence>MPCDGAARGMPEGIAAMDMPVMGVPIMCIAACRPSLYIAACGPAPCASVGRPGECIAGCVGASGGPAASKARWSPPCTTSIAAPIPNCERSRAASAVPTVNTARNPPASTHSGGAKPVASVCPPAASSTHTTANTAARTLRTAQDAPMPWDPAMRTRSPTPVSTSGPSVACLVPPRARISPCASAVPWVQAS</sequence>
<keyword evidence="3" id="KW-1185">Reference proteome</keyword>
<feature type="compositionally biased region" description="Low complexity" evidence="1">
    <location>
        <begin position="125"/>
        <end position="143"/>
    </location>
</feature>
<organism evidence="2 3">
    <name type="scientific">Streptomyces nodosus</name>
    <dbReference type="NCBI Taxonomy" id="40318"/>
    <lineage>
        <taxon>Bacteria</taxon>
        <taxon>Bacillati</taxon>
        <taxon>Actinomycetota</taxon>
        <taxon>Actinomycetes</taxon>
        <taxon>Kitasatosporales</taxon>
        <taxon>Streptomycetaceae</taxon>
        <taxon>Streptomyces</taxon>
    </lineage>
</organism>
<evidence type="ECO:0000313" key="3">
    <source>
        <dbReference type="Proteomes" id="UP000031526"/>
    </source>
</evidence>
<gene>
    <name evidence="2" type="ORF">SNOD_25510</name>
</gene>
<dbReference type="EMBL" id="CP009313">
    <property type="protein sequence ID" value="AJE43016.1"/>
    <property type="molecule type" value="Genomic_DNA"/>
</dbReference>
<reference evidence="2 3" key="2">
    <citation type="journal article" date="2016" name="Appl. Microbiol. Biotechnol.">
        <title>Exploiting the genome sequence of Streptomyces nodosus for enhanced antibiotic production.</title>
        <authorList>
            <person name="Sweeney P."/>
            <person name="Murphy C.D."/>
            <person name="Caffrey P."/>
        </authorList>
    </citation>
    <scope>NUCLEOTIDE SEQUENCE [LARGE SCALE GENOMIC DNA]</scope>
    <source>
        <strain evidence="2 3">ATCC 14899</strain>
    </source>
</reference>
<dbReference type="AlphaFoldDB" id="A0A0B5DR12"/>
<dbReference type="Proteomes" id="UP000031526">
    <property type="component" value="Chromosome"/>
</dbReference>
<reference evidence="3" key="1">
    <citation type="submission" date="2014-09" db="EMBL/GenBank/DDBJ databases">
        <title>Sequence of the Streptomyces nodosus genome.</title>
        <authorList>
            <person name="Sweeney P."/>
            <person name="Stephens N."/>
            <person name="Murphy C."/>
            <person name="Caffrey P."/>
        </authorList>
    </citation>
    <scope>NUCLEOTIDE SEQUENCE [LARGE SCALE GENOMIC DNA]</scope>
    <source>
        <strain evidence="3">ATCC 14899</strain>
    </source>
</reference>
<dbReference type="HOGENOM" id="CLU_1414472_0_0_11"/>
<feature type="compositionally biased region" description="Polar residues" evidence="1">
    <location>
        <begin position="98"/>
        <end position="112"/>
    </location>
</feature>
<protein>
    <submittedName>
        <fullName evidence="2">Uncharacterized protein</fullName>
    </submittedName>
</protein>
<proteinExistence type="predicted"/>
<feature type="compositionally biased region" description="Low complexity" evidence="1">
    <location>
        <begin position="155"/>
        <end position="167"/>
    </location>
</feature>
<accession>A0A0B5DR12</accession>